<organism evidence="12 13">
    <name type="scientific">Bagarius yarrelli</name>
    <name type="common">Goonch</name>
    <name type="synonym">Bagrus yarrelli</name>
    <dbReference type="NCBI Taxonomy" id="175774"/>
    <lineage>
        <taxon>Eukaryota</taxon>
        <taxon>Metazoa</taxon>
        <taxon>Chordata</taxon>
        <taxon>Craniata</taxon>
        <taxon>Vertebrata</taxon>
        <taxon>Euteleostomi</taxon>
        <taxon>Actinopterygii</taxon>
        <taxon>Neopterygii</taxon>
        <taxon>Teleostei</taxon>
        <taxon>Ostariophysi</taxon>
        <taxon>Siluriformes</taxon>
        <taxon>Sisoridae</taxon>
        <taxon>Sisorinae</taxon>
        <taxon>Bagarius</taxon>
    </lineage>
</organism>
<evidence type="ECO:0000256" key="6">
    <source>
        <dbReference type="ARBA" id="ARBA00023010"/>
    </source>
</evidence>
<proteinExistence type="predicted"/>
<feature type="domain" description="Ig-like" evidence="11">
    <location>
        <begin position="50"/>
        <end position="174"/>
    </location>
</feature>
<feature type="compositionally biased region" description="Polar residues" evidence="9">
    <location>
        <begin position="287"/>
        <end position="303"/>
    </location>
</feature>
<keyword evidence="10" id="KW-0472">Membrane</keyword>
<keyword evidence="5" id="KW-0653">Protein transport</keyword>
<sequence>MTYKRAYPMPVVASYDPKANPRQVLPYTYGRRLGMTSLRAGFRLRQGSRPKEECQQTFSQTISMEHKTAVNAVVGQNISLQCIVLKENLKFIQLQWYKQDEHGEQRLVMFNPLYPILYYANVILEPMRETNTRNLLGSILHLQEVTEKDSGVYSCDLTSFPDGRKKYLTKVQVTDLDNIECNSESQIQIESKTNFTITCEAKSSRSLYFDWIKDNMTVFSGASLNLWMVRPDQSGMYTLIVHTENDHLHKRKYFTITVTNRTHTEDLSTTMIMETTSQTTTTHEPDVTSQTSQPQHNSSTSEVMSTKVMYISTSAPSTGNSTMVHIKDTTHVGVVSTDVTFTLTSSEDSTSSPGSTSRKSDHDTSTFIFTFGFTATRNISDDLTTKITKQNGSMAHAVFIIIPFLLMLVLIGFLYRKYLIQKRFENEGQENLDNPIYGNIFVDGRGGSMPMSEYGNNKQMPKKATRQDEQSGPEDVSYASLDLRLVKKHKKKKRSREEQNQTHMVQTYPAPVPQMRCTERTADCDGALPSRSSSLTVSRSSIYLNSHQVALKTDELQRRRERERKRETEWENNYEWELMKFHGKLRDFLLVYNRMTEICFQRCTNNFNYRNLTMDEEHCADSCAGKLIRSNHRLMGTYVQLMPAMVQKRMEELESKAAEMAKSTEAGGSVEPLAGGSKPLNALSNFATPTTGVLTPTATAEKTGTLDHPIPVLTEHPHTAAAEPPIAVSSRQASLDVTSPLLEGLKVSAPPANPSVPVKSRNADVNQTGVVNSSISPPAQTGGERPPS</sequence>
<dbReference type="GO" id="GO:0005743">
    <property type="term" value="C:mitochondrial inner membrane"/>
    <property type="evidence" value="ECO:0007669"/>
    <property type="project" value="UniProtKB-SubCell"/>
</dbReference>
<keyword evidence="10" id="KW-0812">Transmembrane</keyword>
<accession>A0A556TK31</accession>
<feature type="region of interest" description="Disordered" evidence="9">
    <location>
        <begin position="277"/>
        <end position="303"/>
    </location>
</feature>
<dbReference type="SUPFAM" id="SSF144122">
    <property type="entry name" value="Tim10-like"/>
    <property type="match status" value="1"/>
</dbReference>
<evidence type="ECO:0000256" key="1">
    <source>
        <dbReference type="ARBA" id="ARBA00004637"/>
    </source>
</evidence>
<dbReference type="Gene3D" id="1.10.287.810">
    <property type="entry name" value="Mitochondrial import inner membrane translocase subunit tim13 like domains"/>
    <property type="match status" value="1"/>
</dbReference>
<dbReference type="InterPro" id="IPR036179">
    <property type="entry name" value="Ig-like_dom_sf"/>
</dbReference>
<evidence type="ECO:0000256" key="9">
    <source>
        <dbReference type="SAM" id="MobiDB-lite"/>
    </source>
</evidence>
<dbReference type="InterPro" id="IPR013783">
    <property type="entry name" value="Ig-like_fold"/>
</dbReference>
<feature type="region of interest" description="Disordered" evidence="9">
    <location>
        <begin position="656"/>
        <end position="675"/>
    </location>
</feature>
<dbReference type="PROSITE" id="PS50835">
    <property type="entry name" value="IG_LIKE"/>
    <property type="match status" value="1"/>
</dbReference>
<name>A0A556TK31_BAGYA</name>
<gene>
    <name evidence="12" type="ORF">Baya_1068</name>
</gene>
<dbReference type="InterPro" id="IPR004217">
    <property type="entry name" value="Tim10-like"/>
</dbReference>
<evidence type="ECO:0000259" key="11">
    <source>
        <dbReference type="PROSITE" id="PS50835"/>
    </source>
</evidence>
<dbReference type="InterPro" id="IPR035427">
    <property type="entry name" value="Tim10-like_dom_sf"/>
</dbReference>
<keyword evidence="13" id="KW-1185">Reference proteome</keyword>
<dbReference type="InterPro" id="IPR003599">
    <property type="entry name" value="Ig_sub"/>
</dbReference>
<dbReference type="Proteomes" id="UP000319801">
    <property type="component" value="Unassembled WGS sequence"/>
</dbReference>
<feature type="transmembrane region" description="Helical" evidence="10">
    <location>
        <begin position="394"/>
        <end position="415"/>
    </location>
</feature>
<keyword evidence="8" id="KW-1015">Disulfide bond</keyword>
<protein>
    <submittedName>
        <fullName evidence="12">Mitochondrial import inner membrane translocase subunit Tim10 B</fullName>
    </submittedName>
</protein>
<feature type="compositionally biased region" description="Low complexity" evidence="9">
    <location>
        <begin position="343"/>
        <end position="357"/>
    </location>
</feature>
<evidence type="ECO:0000256" key="2">
    <source>
        <dbReference type="ARBA" id="ARBA00022448"/>
    </source>
</evidence>
<dbReference type="OrthoDB" id="10012075at2759"/>
<comment type="caution">
    <text evidence="12">The sequence shown here is derived from an EMBL/GenBank/DDBJ whole genome shotgun (WGS) entry which is preliminary data.</text>
</comment>
<dbReference type="InterPro" id="IPR007110">
    <property type="entry name" value="Ig-like_dom"/>
</dbReference>
<dbReference type="Pfam" id="PF02953">
    <property type="entry name" value="zf-Tim10_DDP"/>
    <property type="match status" value="1"/>
</dbReference>
<feature type="compositionally biased region" description="Polar residues" evidence="9">
    <location>
        <begin position="763"/>
        <end position="779"/>
    </location>
</feature>
<feature type="region of interest" description="Disordered" evidence="9">
    <location>
        <begin position="745"/>
        <end position="788"/>
    </location>
</feature>
<dbReference type="InterPro" id="IPR050673">
    <property type="entry name" value="Mito_inner_translocase_sub"/>
</dbReference>
<dbReference type="Gene3D" id="2.60.40.10">
    <property type="entry name" value="Immunoglobulins"/>
    <property type="match status" value="2"/>
</dbReference>
<feature type="compositionally biased region" description="Low complexity" evidence="9">
    <location>
        <begin position="746"/>
        <end position="760"/>
    </location>
</feature>
<evidence type="ECO:0000256" key="7">
    <source>
        <dbReference type="ARBA" id="ARBA00023128"/>
    </source>
</evidence>
<keyword evidence="7" id="KW-0496">Mitochondrion</keyword>
<evidence type="ECO:0000256" key="4">
    <source>
        <dbReference type="ARBA" id="ARBA00022833"/>
    </source>
</evidence>
<keyword evidence="6" id="KW-0811">Translocation</keyword>
<feature type="region of interest" description="Disordered" evidence="9">
    <location>
        <begin position="448"/>
        <end position="475"/>
    </location>
</feature>
<dbReference type="SUPFAM" id="SSF48726">
    <property type="entry name" value="Immunoglobulin"/>
    <property type="match status" value="2"/>
</dbReference>
<evidence type="ECO:0000313" key="12">
    <source>
        <dbReference type="EMBL" id="TSK16197.1"/>
    </source>
</evidence>
<feature type="region of interest" description="Disordered" evidence="9">
    <location>
        <begin position="343"/>
        <end position="362"/>
    </location>
</feature>
<evidence type="ECO:0000256" key="5">
    <source>
        <dbReference type="ARBA" id="ARBA00022927"/>
    </source>
</evidence>
<evidence type="ECO:0000256" key="3">
    <source>
        <dbReference type="ARBA" id="ARBA00022723"/>
    </source>
</evidence>
<keyword evidence="2" id="KW-0813">Transport</keyword>
<dbReference type="SMART" id="SM00409">
    <property type="entry name" value="IG"/>
    <property type="match status" value="2"/>
</dbReference>
<evidence type="ECO:0000256" key="8">
    <source>
        <dbReference type="ARBA" id="ARBA00023157"/>
    </source>
</evidence>
<dbReference type="Pfam" id="PF07686">
    <property type="entry name" value="V-set"/>
    <property type="match status" value="1"/>
</dbReference>
<keyword evidence="4" id="KW-0862">Zinc</keyword>
<dbReference type="GO" id="GO:0015031">
    <property type="term" value="P:protein transport"/>
    <property type="evidence" value="ECO:0007669"/>
    <property type="project" value="UniProtKB-KW"/>
</dbReference>
<dbReference type="EMBL" id="VCAZ01000003">
    <property type="protein sequence ID" value="TSK16197.1"/>
    <property type="molecule type" value="Genomic_DNA"/>
</dbReference>
<reference evidence="12 13" key="1">
    <citation type="journal article" date="2019" name="Genome Biol. Evol.">
        <title>Whole-Genome Sequencing of the Giant Devil Catfish, Bagarius yarrelli.</title>
        <authorList>
            <person name="Jiang W."/>
            <person name="Lv Y."/>
            <person name="Cheng L."/>
            <person name="Yang K."/>
            <person name="Chao B."/>
            <person name="Wang X."/>
            <person name="Li Y."/>
            <person name="Pan X."/>
            <person name="You X."/>
            <person name="Zhang Y."/>
            <person name="Yang J."/>
            <person name="Li J."/>
            <person name="Zhang X."/>
            <person name="Liu S."/>
            <person name="Sun C."/>
            <person name="Yang J."/>
            <person name="Shi Q."/>
        </authorList>
    </citation>
    <scope>NUCLEOTIDE SEQUENCE [LARGE SCALE GENOMIC DNA]</scope>
    <source>
        <strain evidence="12">JWS20170419001</strain>
        <tissue evidence="12">Muscle</tissue>
    </source>
</reference>
<evidence type="ECO:0000313" key="13">
    <source>
        <dbReference type="Proteomes" id="UP000319801"/>
    </source>
</evidence>
<keyword evidence="3" id="KW-0479">Metal-binding</keyword>
<dbReference type="AlphaFoldDB" id="A0A556TK31"/>
<keyword evidence="10" id="KW-1133">Transmembrane helix</keyword>
<dbReference type="InterPro" id="IPR013106">
    <property type="entry name" value="Ig_V-set"/>
</dbReference>
<comment type="subcellular location">
    <subcellularLocation>
        <location evidence="1">Mitochondrion inner membrane</location>
        <topology evidence="1">Peripheral membrane protein</topology>
    </subcellularLocation>
</comment>
<dbReference type="PANTHER" id="PTHR13172">
    <property type="entry name" value="MITOCHONDRIAL IMPORT INNER MEMBRANE TRANSLOCASE SUBUNIT TIM9B"/>
    <property type="match status" value="1"/>
</dbReference>
<evidence type="ECO:0000256" key="10">
    <source>
        <dbReference type="SAM" id="Phobius"/>
    </source>
</evidence>
<dbReference type="GO" id="GO:0046872">
    <property type="term" value="F:metal ion binding"/>
    <property type="evidence" value="ECO:0007669"/>
    <property type="project" value="UniProtKB-KW"/>
</dbReference>